<dbReference type="AlphaFoldDB" id="B0VF81"/>
<dbReference type="Proteomes" id="UP000002019">
    <property type="component" value="Chromosome"/>
</dbReference>
<dbReference type="EMBL" id="CU466930">
    <property type="protein sequence ID" value="CAO80133.1"/>
    <property type="molecule type" value="Genomic_DNA"/>
</dbReference>
<dbReference type="InterPro" id="IPR027417">
    <property type="entry name" value="P-loop_NTPase"/>
</dbReference>
<dbReference type="eggNOG" id="COG5362">
    <property type="taxonomic scope" value="Bacteria"/>
</dbReference>
<dbReference type="RefSeq" id="WP_015423994.1">
    <property type="nucleotide sequence ID" value="NC_020449.1"/>
</dbReference>
<reference evidence="1 2" key="1">
    <citation type="journal article" date="2008" name="J. Bacteriol.">
        <title>'Candidatus Cloacamonas acidaminovorans': genome sequence reconstruction provides a first glimpse of a new bacterial division.</title>
        <authorList>
            <person name="Pelletier E."/>
            <person name="Kreimeyer A."/>
            <person name="Bocs S."/>
            <person name="Rouy Z."/>
            <person name="Gyapay G."/>
            <person name="Chouari R."/>
            <person name="Riviere D."/>
            <person name="Ganesan A."/>
            <person name="Daegelen P."/>
            <person name="Sghir A."/>
            <person name="Cohen G.N."/>
            <person name="Medigue C."/>
            <person name="Weissenbach J."/>
            <person name="Le Paslier D."/>
        </authorList>
    </citation>
    <scope>NUCLEOTIDE SEQUENCE [LARGE SCALE GENOMIC DNA]</scope>
    <source>
        <strain evidence="2">Evry</strain>
    </source>
</reference>
<dbReference type="HOGENOM" id="CLU_029599_0_0_0"/>
<dbReference type="KEGG" id="caci:CLOAM0224"/>
<gene>
    <name evidence="1" type="ordered locus">CLOAM0224</name>
</gene>
<evidence type="ECO:0000313" key="2">
    <source>
        <dbReference type="Proteomes" id="UP000002019"/>
    </source>
</evidence>
<accession>B0VF81</accession>
<dbReference type="STRING" id="459349.CLOAM0224"/>
<dbReference type="OrthoDB" id="1327410at2"/>
<organism evidence="1 2">
    <name type="scientific">Cloacimonas acidaminovorans (strain Evry)</name>
    <dbReference type="NCBI Taxonomy" id="459349"/>
    <lineage>
        <taxon>Bacteria</taxon>
        <taxon>Pseudomonadati</taxon>
        <taxon>Candidatus Cloacimonadota</taxon>
        <taxon>Candidatus Cloacimonadia</taxon>
        <taxon>Candidatus Cloacimonadales</taxon>
        <taxon>Candidatus Cloacimonadaceae</taxon>
        <taxon>Candidatus Cloacimonas</taxon>
    </lineage>
</organism>
<evidence type="ECO:0000313" key="1">
    <source>
        <dbReference type="EMBL" id="CAO80133.1"/>
    </source>
</evidence>
<sequence>MPKKFIQRHNKALAEIASKTISVLPFIDDNPEAKAERIRKTTAEGWDAFSFFCHTYFPHIFPLPFCPAHETMFDETDNDSGIIAITGFRGLGKTVLMGVVYPIWMIIKGERYVIHTAADIDLAQERTAFTLHELHNNKRLTMDYPELQPMDSFDLDFYLKNKARIRARSIKQSHRGTINPKTAKRPGLIVCDDIDKEENMGNQSIGRRRMEKITQELAGALSPEGNGKIIWLGNLVHPNYAICQFQELILSEMRADNPDLDLGYQSVLKTHQKTILRFSLEDQQGKSTWEDQYPTATLPNLRAKFGMTGYQREMLGQPVIEGNIFKNHWFTKYRSLPEPSQMKRVWLYADPAWGEKGCYKAIISIGYDGNRFYVIHVWIRQTENTKFFRYYYDAYQELDRTYRVKARAACETTYGQARILADFDRWATDNHLPPISHRIKRIDNKDNKNLRIERTETIIETAKVLFPEGQDTPTLISQFLTYPDGYIDGCDALAGCLERFSEYDIGRNRVKVRRFSF</sequence>
<evidence type="ECO:0008006" key="3">
    <source>
        <dbReference type="Google" id="ProtNLM"/>
    </source>
</evidence>
<proteinExistence type="predicted"/>
<dbReference type="Gene3D" id="3.40.50.300">
    <property type="entry name" value="P-loop containing nucleotide triphosphate hydrolases"/>
    <property type="match status" value="1"/>
</dbReference>
<protein>
    <recommendedName>
        <fullName evidence="3">Terminase large subunit gp17-like C-terminal domain-containing protein</fullName>
    </recommendedName>
</protein>
<keyword evidence="2" id="KW-1185">Reference proteome</keyword>
<name>B0VF81_CLOAI</name>